<evidence type="ECO:0000256" key="8">
    <source>
        <dbReference type="HAMAP-Rule" id="MF_01390"/>
    </source>
</evidence>
<accession>A0A220SY30</accession>
<comment type="function">
    <text evidence="8 9">Usually encoded in the trnK tRNA gene intron. Probably assists in splicing its own and other chloroplast group II introns.</text>
</comment>
<evidence type="ECO:0000256" key="6">
    <source>
        <dbReference type="ARBA" id="ARBA00022694"/>
    </source>
</evidence>
<dbReference type="PANTHER" id="PTHR34811">
    <property type="entry name" value="MATURASE K"/>
    <property type="match status" value="1"/>
</dbReference>
<evidence type="ECO:0000256" key="5">
    <source>
        <dbReference type="ARBA" id="ARBA00022664"/>
    </source>
</evidence>
<keyword evidence="7 8" id="KW-0694">RNA-binding</keyword>
<gene>
    <name evidence="8 12" type="primary">matK</name>
</gene>
<dbReference type="Pfam" id="PF01824">
    <property type="entry name" value="MatK_N"/>
    <property type="match status" value="1"/>
</dbReference>
<dbReference type="HAMAP" id="MF_01390">
    <property type="entry name" value="MatK"/>
    <property type="match status" value="1"/>
</dbReference>
<dbReference type="Pfam" id="PF01348">
    <property type="entry name" value="Intron_maturas2"/>
    <property type="match status" value="1"/>
</dbReference>
<evidence type="ECO:0000256" key="1">
    <source>
        <dbReference type="ARBA" id="ARBA00004229"/>
    </source>
</evidence>
<comment type="subcellular location">
    <subcellularLocation>
        <location evidence="1 8">Plastid</location>
        <location evidence="1 8">Chloroplast</location>
    </subcellularLocation>
</comment>
<dbReference type="GO" id="GO:0008380">
    <property type="term" value="P:RNA splicing"/>
    <property type="evidence" value="ECO:0007669"/>
    <property type="project" value="UniProtKB-UniRule"/>
</dbReference>
<keyword evidence="5 8" id="KW-0507">mRNA processing</keyword>
<reference evidence="12" key="1">
    <citation type="submission" date="2016-11" db="EMBL/GenBank/DDBJ databases">
        <authorList>
            <person name="Jaros S."/>
            <person name="Januszkiewicz K."/>
            <person name="Wedrychowicz H."/>
        </authorList>
    </citation>
    <scope>NUCLEOTIDE SEQUENCE</scope>
</reference>
<protein>
    <recommendedName>
        <fullName evidence="8">Maturase K</fullName>
    </recommendedName>
    <alternativeName>
        <fullName evidence="8">Intron maturase</fullName>
    </alternativeName>
</protein>
<organism evidence="12">
    <name type="scientific">Tillandsia sp. 2 XCGA-2017</name>
    <dbReference type="NCBI Taxonomy" id="2014403"/>
    <lineage>
        <taxon>Eukaryota</taxon>
        <taxon>Viridiplantae</taxon>
        <taxon>Streptophyta</taxon>
        <taxon>Embryophyta</taxon>
        <taxon>Tracheophyta</taxon>
        <taxon>Spermatophyta</taxon>
        <taxon>Magnoliopsida</taxon>
        <taxon>Liliopsida</taxon>
        <taxon>Poales</taxon>
        <taxon>Bromeliaceae</taxon>
        <taxon>Tillandsioideae</taxon>
        <taxon>core Tillandsioideae</taxon>
        <taxon>Tillandsieae</taxon>
        <taxon>Tillandsia</taxon>
    </lineage>
</organism>
<dbReference type="GO" id="GO:0009507">
    <property type="term" value="C:chloroplast"/>
    <property type="evidence" value="ECO:0007669"/>
    <property type="project" value="UniProtKB-SubCell"/>
</dbReference>
<proteinExistence type="inferred from homology"/>
<evidence type="ECO:0000256" key="7">
    <source>
        <dbReference type="ARBA" id="ARBA00022884"/>
    </source>
</evidence>
<dbReference type="GO" id="GO:0006397">
    <property type="term" value="P:mRNA processing"/>
    <property type="evidence" value="ECO:0007669"/>
    <property type="project" value="UniProtKB-KW"/>
</dbReference>
<evidence type="ECO:0000256" key="4">
    <source>
        <dbReference type="ARBA" id="ARBA00022640"/>
    </source>
</evidence>
<reference evidence="12" key="2">
    <citation type="journal article" date="2017" name="Can. J. Bot.">
        <title>Geographic structure in two highly diverse lineages of Tillandsia (Bromeliaceae).</title>
        <authorList>
            <person name="Granados Mendoza C."/>
            <person name="Granados-Aguilar X."/>
            <person name="Donadio S."/>
            <person name="Salazar G.A."/>
            <person name="Flores-Cruz M."/>
            <person name="Hagsater E."/>
            <person name="Starr J.R."/>
            <person name="Ibarra-Manriquez G."/>
            <person name="Fragoso-Martinez I."/>
            <person name="Magallon S."/>
        </authorList>
    </citation>
    <scope>NUCLEOTIDE SEQUENCE</scope>
</reference>
<keyword evidence="6 8" id="KW-0819">tRNA processing</keyword>
<evidence type="ECO:0000256" key="3">
    <source>
        <dbReference type="ARBA" id="ARBA00022528"/>
    </source>
</evidence>
<dbReference type="EMBL" id="KY114848">
    <property type="protein sequence ID" value="ASK38571.1"/>
    <property type="molecule type" value="Genomic_DNA"/>
</dbReference>
<sequence length="511" mass="61100">MEELQGYLEKDRSRQQHFLYPFLFQEYIYAFAHDHGLNDSIFYEPVEIIGYDNKSSSVLVKRLIIRMYQQNYLINSVNYSNQNQFVGHNNFFYSHFFSQMISEGFAVIVEIPFSLRLVSFPEEKEIPKCHNLQSIHSIFPFLEDKLLHLNYVSDILIPYPIHLEILVQILQCRIEDVPSLHLLRFFLHEYHNWNSLITPKKSIYVFSKENKRLFQFLYNSYVSECEFLFVFLRKQSSYLRLTSSGTFLERIQFYGKIEHLIVVYRNYFQKTLWFFMDPFIHYVRYQGKAILASKGTHLLMKKWKCYLVNLWQYYFHFWSQPHRIHINQLSNYSFYLLGYLSSVLRNPLVVRNQMLENSFLIETGIKKFDTIVSVIPLIGSLSKAKFCTVSGHPISKPIWTDLSDCDIIDRFGRICRNLSHYYSGSSEKRSLYRIKYILRLSCARTLARKHKSTVRSFLQRLGSVLLEEFFTEEEQVLSLIFPKPTPFSLHGSRRERIWYLDIIRINNLVNH</sequence>
<evidence type="ECO:0000259" key="10">
    <source>
        <dbReference type="Pfam" id="PF01348"/>
    </source>
</evidence>
<feature type="domain" description="Maturase MatK N-terminal" evidence="11">
    <location>
        <begin position="1"/>
        <end position="338"/>
    </location>
</feature>
<dbReference type="GO" id="GO:0003723">
    <property type="term" value="F:RNA binding"/>
    <property type="evidence" value="ECO:0007669"/>
    <property type="project" value="UniProtKB-KW"/>
</dbReference>
<dbReference type="InterPro" id="IPR024937">
    <property type="entry name" value="Domain_X"/>
</dbReference>
<feature type="domain" description="Domain X" evidence="10">
    <location>
        <begin position="366"/>
        <end position="481"/>
    </location>
</feature>
<evidence type="ECO:0000256" key="9">
    <source>
        <dbReference type="RuleBase" id="RU004226"/>
    </source>
</evidence>
<keyword evidence="3 9" id="KW-0150">Chloroplast</keyword>
<dbReference type="PANTHER" id="PTHR34811:SF1">
    <property type="entry name" value="MATURASE K"/>
    <property type="match status" value="1"/>
</dbReference>
<comment type="similarity">
    <text evidence="2 8">Belongs to the intron maturase 2 family. MatK subfamily.</text>
</comment>
<evidence type="ECO:0000256" key="2">
    <source>
        <dbReference type="ARBA" id="ARBA00006621"/>
    </source>
</evidence>
<keyword evidence="4 9" id="KW-0934">Plastid</keyword>
<name>A0A220SY30_9POAL</name>
<geneLocation type="chloroplast" evidence="12"/>
<dbReference type="AlphaFoldDB" id="A0A220SY30"/>
<dbReference type="InterPro" id="IPR024942">
    <property type="entry name" value="Maturase_MatK_N"/>
</dbReference>
<evidence type="ECO:0000259" key="11">
    <source>
        <dbReference type="Pfam" id="PF01824"/>
    </source>
</evidence>
<dbReference type="InterPro" id="IPR002866">
    <property type="entry name" value="Maturase_MatK"/>
</dbReference>
<evidence type="ECO:0000313" key="12">
    <source>
        <dbReference type="EMBL" id="ASK38571.1"/>
    </source>
</evidence>
<dbReference type="GO" id="GO:0008033">
    <property type="term" value="P:tRNA processing"/>
    <property type="evidence" value="ECO:0007669"/>
    <property type="project" value="UniProtKB-KW"/>
</dbReference>